<dbReference type="GO" id="GO:0043025">
    <property type="term" value="C:neuronal cell body"/>
    <property type="evidence" value="ECO:0007669"/>
    <property type="project" value="TreeGrafter"/>
</dbReference>
<feature type="region of interest" description="Disordered" evidence="7">
    <location>
        <begin position="42"/>
        <end position="77"/>
    </location>
</feature>
<evidence type="ECO:0000256" key="8">
    <source>
        <dbReference type="SAM" id="Phobius"/>
    </source>
</evidence>
<accession>A0AAV4W7C4</accession>
<evidence type="ECO:0000313" key="10">
    <source>
        <dbReference type="EMBL" id="GIY77851.1"/>
    </source>
</evidence>
<dbReference type="EMBL" id="BPLQ01014188">
    <property type="protein sequence ID" value="GIY77851.1"/>
    <property type="molecule type" value="Genomic_DNA"/>
</dbReference>
<keyword evidence="5 8" id="KW-1133">Transmembrane helix</keyword>
<dbReference type="GO" id="GO:0045202">
    <property type="term" value="C:synapse"/>
    <property type="evidence" value="ECO:0007669"/>
    <property type="project" value="GOC"/>
</dbReference>
<dbReference type="PANTHER" id="PTHR21723:SF3">
    <property type="entry name" value="PROTEIN RIC-3"/>
    <property type="match status" value="1"/>
</dbReference>
<evidence type="ECO:0000256" key="7">
    <source>
        <dbReference type="SAM" id="MobiDB-lite"/>
    </source>
</evidence>
<dbReference type="AlphaFoldDB" id="A0AAV4W7C4"/>
<gene>
    <name evidence="10" type="primary">AVEN_59932_1</name>
    <name evidence="10" type="ORF">CDAR_273692</name>
</gene>
<comment type="similarity">
    <text evidence="2">Belongs to the ric-3 family.</text>
</comment>
<keyword evidence="3 8" id="KW-0812">Transmembrane</keyword>
<dbReference type="InterPro" id="IPR026160">
    <property type="entry name" value="Ric3"/>
</dbReference>
<comment type="caution">
    <text evidence="10">The sequence shown here is derived from an EMBL/GenBank/DDBJ whole genome shotgun (WGS) entry which is preliminary data.</text>
</comment>
<evidence type="ECO:0000256" key="5">
    <source>
        <dbReference type="ARBA" id="ARBA00022989"/>
    </source>
</evidence>
<dbReference type="Pfam" id="PF15361">
    <property type="entry name" value="RIC3"/>
    <property type="match status" value="1"/>
</dbReference>
<name>A0AAV4W7C4_9ARAC</name>
<dbReference type="GO" id="GO:0043005">
    <property type="term" value="C:neuron projection"/>
    <property type="evidence" value="ECO:0007669"/>
    <property type="project" value="TreeGrafter"/>
</dbReference>
<proteinExistence type="inferred from homology"/>
<comment type="subcellular location">
    <subcellularLocation>
        <location evidence="1">Endoplasmic reticulum membrane</location>
    </subcellularLocation>
</comment>
<organism evidence="10 11">
    <name type="scientific">Caerostris darwini</name>
    <dbReference type="NCBI Taxonomy" id="1538125"/>
    <lineage>
        <taxon>Eukaryota</taxon>
        <taxon>Metazoa</taxon>
        <taxon>Ecdysozoa</taxon>
        <taxon>Arthropoda</taxon>
        <taxon>Chelicerata</taxon>
        <taxon>Arachnida</taxon>
        <taxon>Araneae</taxon>
        <taxon>Araneomorphae</taxon>
        <taxon>Entelegynae</taxon>
        <taxon>Araneoidea</taxon>
        <taxon>Araneidae</taxon>
        <taxon>Caerostris</taxon>
    </lineage>
</organism>
<dbReference type="PANTHER" id="PTHR21723">
    <property type="entry name" value="RESISTANCE TO INHIBITORS OF CHOLINESTERASE PROTEIN 3 RIC3"/>
    <property type="match status" value="1"/>
</dbReference>
<dbReference type="InterPro" id="IPR032763">
    <property type="entry name" value="RIC3_N"/>
</dbReference>
<keyword evidence="6 8" id="KW-0472">Membrane</keyword>
<dbReference type="GO" id="GO:0034394">
    <property type="term" value="P:protein localization to cell surface"/>
    <property type="evidence" value="ECO:0007669"/>
    <property type="project" value="TreeGrafter"/>
</dbReference>
<feature type="domain" description="Resistance to inhibitors of cholinesterase protein 3 N-terminal" evidence="9">
    <location>
        <begin position="19"/>
        <end position="220"/>
    </location>
</feature>
<evidence type="ECO:0000313" key="11">
    <source>
        <dbReference type="Proteomes" id="UP001054837"/>
    </source>
</evidence>
<dbReference type="Proteomes" id="UP001054837">
    <property type="component" value="Unassembled WGS sequence"/>
</dbReference>
<evidence type="ECO:0000256" key="1">
    <source>
        <dbReference type="ARBA" id="ARBA00004586"/>
    </source>
</evidence>
<reference evidence="10 11" key="1">
    <citation type="submission" date="2021-06" db="EMBL/GenBank/DDBJ databases">
        <title>Caerostris darwini draft genome.</title>
        <authorList>
            <person name="Kono N."/>
            <person name="Arakawa K."/>
        </authorList>
    </citation>
    <scope>NUCLEOTIDE SEQUENCE [LARGE SCALE GENOMIC DNA]</scope>
</reference>
<feature type="transmembrane region" description="Helical" evidence="8">
    <location>
        <begin position="111"/>
        <end position="133"/>
    </location>
</feature>
<evidence type="ECO:0000256" key="4">
    <source>
        <dbReference type="ARBA" id="ARBA00022824"/>
    </source>
</evidence>
<evidence type="ECO:0000256" key="2">
    <source>
        <dbReference type="ARBA" id="ARBA00008538"/>
    </source>
</evidence>
<dbReference type="GO" id="GO:0005789">
    <property type="term" value="C:endoplasmic reticulum membrane"/>
    <property type="evidence" value="ECO:0007669"/>
    <property type="project" value="UniProtKB-SubCell"/>
</dbReference>
<sequence>MSQSDFGTGKSLVVLAIVLGCFAVLWPKIFYPMMQTAFAMTSPKTDSDGRFPNTERPPHLHPASAGPRGRGHHPSEDAHDKFLMREGRPFPHPQARQPVKSQPKSGGAMSIIMPIYTVGIVVFFVYTVLKLVFKKPNEGEKKPLIKDFHMDPEYRKFVCQQATTEAVKAVKLEKKTKKTNLKGTAILEEETKELDPKDYEIFKLKKKLEETEQAMERIIKHMGVVNACLTERVQLEKKIIDTEETSDVRDACIVWMFIECC</sequence>
<feature type="region of interest" description="Disordered" evidence="7">
    <location>
        <begin position="86"/>
        <end position="105"/>
    </location>
</feature>
<protein>
    <submittedName>
        <fullName evidence="10">RIC3 domain-containing protein</fullName>
    </submittedName>
</protein>
<dbReference type="GO" id="GO:0007271">
    <property type="term" value="P:synaptic transmission, cholinergic"/>
    <property type="evidence" value="ECO:0007669"/>
    <property type="project" value="TreeGrafter"/>
</dbReference>
<evidence type="ECO:0000256" key="3">
    <source>
        <dbReference type="ARBA" id="ARBA00022692"/>
    </source>
</evidence>
<evidence type="ECO:0000259" key="9">
    <source>
        <dbReference type="Pfam" id="PF15361"/>
    </source>
</evidence>
<evidence type="ECO:0000256" key="6">
    <source>
        <dbReference type="ARBA" id="ARBA00023136"/>
    </source>
</evidence>
<keyword evidence="4" id="KW-0256">Endoplasmic reticulum</keyword>
<feature type="transmembrane region" description="Helical" evidence="8">
    <location>
        <begin position="12"/>
        <end position="31"/>
    </location>
</feature>
<keyword evidence="11" id="KW-1185">Reference proteome</keyword>